<dbReference type="PANTHER" id="PTHR44858:SF1">
    <property type="entry name" value="UDP-N-ACETYLGLUCOSAMINE--PEPTIDE N-ACETYLGLUCOSAMINYLTRANSFERASE SPINDLY-RELATED"/>
    <property type="match status" value="1"/>
</dbReference>
<evidence type="ECO:0000256" key="2">
    <source>
        <dbReference type="ARBA" id="ARBA00022803"/>
    </source>
</evidence>
<feature type="repeat" description="TPR" evidence="3">
    <location>
        <begin position="97"/>
        <end position="130"/>
    </location>
</feature>
<dbReference type="PROSITE" id="PS50005">
    <property type="entry name" value="TPR"/>
    <property type="match status" value="5"/>
</dbReference>
<evidence type="ECO:0000313" key="5">
    <source>
        <dbReference type="Proteomes" id="UP001410394"/>
    </source>
</evidence>
<dbReference type="InterPro" id="IPR050498">
    <property type="entry name" value="Ycf3"/>
</dbReference>
<name>A0ABU9YZT1_9RHOO</name>
<dbReference type="SMART" id="SM00028">
    <property type="entry name" value="TPR"/>
    <property type="match status" value="8"/>
</dbReference>
<dbReference type="SUPFAM" id="SSF48452">
    <property type="entry name" value="TPR-like"/>
    <property type="match status" value="1"/>
</dbReference>
<dbReference type="PANTHER" id="PTHR44858">
    <property type="entry name" value="TETRATRICOPEPTIDE REPEAT PROTEIN 6"/>
    <property type="match status" value="1"/>
</dbReference>
<dbReference type="Pfam" id="PF13424">
    <property type="entry name" value="TPR_12"/>
    <property type="match status" value="1"/>
</dbReference>
<keyword evidence="5" id="KW-1185">Reference proteome</keyword>
<dbReference type="Pfam" id="PF13414">
    <property type="entry name" value="TPR_11"/>
    <property type="match status" value="1"/>
</dbReference>
<evidence type="ECO:0000313" key="4">
    <source>
        <dbReference type="EMBL" id="MEN3069211.1"/>
    </source>
</evidence>
<keyword evidence="2 3" id="KW-0802">TPR repeat</keyword>
<organism evidence="4 5">
    <name type="scientific">Uliginosibacterium sediminicola</name>
    <dbReference type="NCBI Taxonomy" id="2024550"/>
    <lineage>
        <taxon>Bacteria</taxon>
        <taxon>Pseudomonadati</taxon>
        <taxon>Pseudomonadota</taxon>
        <taxon>Betaproteobacteria</taxon>
        <taxon>Rhodocyclales</taxon>
        <taxon>Zoogloeaceae</taxon>
        <taxon>Uliginosibacterium</taxon>
    </lineage>
</organism>
<dbReference type="RefSeq" id="WP_345919984.1">
    <property type="nucleotide sequence ID" value="NZ_JBDIVE010000006.1"/>
</dbReference>
<sequence length="611" mass="67600">MTHKKKPASGLLAQLIAPQRQNAAPPALLAQWLEQGLGFHRAGDLDAAARLYQQVLAQAPRHPEALTRLGTLHLQRGELEAGVRLLDESLKIKPEQAHALNNRATALKDLKRFDEALADYARATALAPDYVDAHANRALLLGQLGRADEALAAHERVIALRPSQVEAHHMRAVIMQERGNLAEALASYEAVLRLQSGHVDALVGRGIVLARQRHLTAALASYDAALRQQPGNLSALNNRGLVLRELGRFEEALACYAQALAIDPAHADVLTNRGIVFSDMRRLDEAEESQLRAIAAQPEHADANWNLALLRLMRGDYLRGWAGYEWRWRTSRIAPLARNFPQPLWLGDVDLQGKTILLHAEQGFGDTIQFCRYAPLVLTLGARVVLEVQPALRDLLRSLHPQISVLARGESLPAFEYQCPLMSLPLAFASSLQSVPAAPAYLQADSARRQDWQAQLGAHRRRRIGLVWSGNPSYGNDHKRSIELAALRPLLARDAEFHCLQKEIRPTDLPLLADLPIQLWQDRLHSFADTAALISELDLVISVDTAVAHLAAALGKPTWILLPLTPDFRWLLEGERSAWYPGVRLFRQQQFGDWGAPLQAVCMALQGETGA</sequence>
<dbReference type="Pfam" id="PF01075">
    <property type="entry name" value="Glyco_transf_9"/>
    <property type="match status" value="1"/>
</dbReference>
<dbReference type="Pfam" id="PF14559">
    <property type="entry name" value="TPR_19"/>
    <property type="match status" value="1"/>
</dbReference>
<feature type="repeat" description="TPR" evidence="3">
    <location>
        <begin position="29"/>
        <end position="62"/>
    </location>
</feature>
<dbReference type="Gene3D" id="1.25.40.10">
    <property type="entry name" value="Tetratricopeptide repeat domain"/>
    <property type="match status" value="3"/>
</dbReference>
<comment type="caution">
    <text evidence="4">The sequence shown here is derived from an EMBL/GenBank/DDBJ whole genome shotgun (WGS) entry which is preliminary data.</text>
</comment>
<dbReference type="Gene3D" id="3.40.50.2000">
    <property type="entry name" value="Glycogen Phosphorylase B"/>
    <property type="match status" value="1"/>
</dbReference>
<feature type="repeat" description="TPR" evidence="3">
    <location>
        <begin position="267"/>
        <end position="300"/>
    </location>
</feature>
<dbReference type="InterPro" id="IPR011990">
    <property type="entry name" value="TPR-like_helical_dom_sf"/>
</dbReference>
<dbReference type="SUPFAM" id="SSF53756">
    <property type="entry name" value="UDP-Glycosyltransferase/glycogen phosphorylase"/>
    <property type="match status" value="1"/>
</dbReference>
<dbReference type="Proteomes" id="UP001410394">
    <property type="component" value="Unassembled WGS sequence"/>
</dbReference>
<keyword evidence="1" id="KW-0677">Repeat</keyword>
<accession>A0ABU9YZT1</accession>
<gene>
    <name evidence="4" type="ORF">ABDB84_12040</name>
</gene>
<dbReference type="InterPro" id="IPR019734">
    <property type="entry name" value="TPR_rpt"/>
</dbReference>
<evidence type="ECO:0000256" key="1">
    <source>
        <dbReference type="ARBA" id="ARBA00022737"/>
    </source>
</evidence>
<dbReference type="PROSITE" id="PS50293">
    <property type="entry name" value="TPR_REGION"/>
    <property type="match status" value="1"/>
</dbReference>
<feature type="repeat" description="TPR" evidence="3">
    <location>
        <begin position="63"/>
        <end position="96"/>
    </location>
</feature>
<dbReference type="EMBL" id="JBDIVE010000006">
    <property type="protein sequence ID" value="MEN3069211.1"/>
    <property type="molecule type" value="Genomic_DNA"/>
</dbReference>
<dbReference type="Pfam" id="PF13432">
    <property type="entry name" value="TPR_16"/>
    <property type="match status" value="1"/>
</dbReference>
<protein>
    <submittedName>
        <fullName evidence="4">Tetratricopeptide repeat protein</fullName>
    </submittedName>
</protein>
<feature type="repeat" description="TPR" evidence="3">
    <location>
        <begin position="233"/>
        <end position="266"/>
    </location>
</feature>
<reference evidence="4 5" key="1">
    <citation type="journal article" date="2018" name="Int. J. Syst. Evol. Microbiol.">
        <title>Uliginosibacterium sediminicola sp. nov., isolated from freshwater sediment.</title>
        <authorList>
            <person name="Hwang W.M."/>
            <person name="Kim S.M."/>
            <person name="Kang K."/>
            <person name="Ahn T.Y."/>
        </authorList>
    </citation>
    <scope>NUCLEOTIDE SEQUENCE [LARGE SCALE GENOMIC DNA]</scope>
    <source>
        <strain evidence="4 5">M1-21</strain>
    </source>
</reference>
<proteinExistence type="predicted"/>
<dbReference type="InterPro" id="IPR002201">
    <property type="entry name" value="Glyco_trans_9"/>
</dbReference>
<evidence type="ECO:0000256" key="3">
    <source>
        <dbReference type="PROSITE-ProRule" id="PRU00339"/>
    </source>
</evidence>